<gene>
    <name evidence="3" type="ORF">AACH00_10210</name>
</gene>
<feature type="compositionally biased region" description="Polar residues" evidence="1">
    <location>
        <begin position="70"/>
        <end position="86"/>
    </location>
</feature>
<evidence type="ECO:0000256" key="2">
    <source>
        <dbReference type="SAM" id="SignalP"/>
    </source>
</evidence>
<proteinExistence type="predicted"/>
<dbReference type="RefSeq" id="WP_341399018.1">
    <property type="nucleotide sequence ID" value="NZ_JBBUTI010000006.1"/>
</dbReference>
<keyword evidence="4" id="KW-1185">Reference proteome</keyword>
<feature type="chain" id="PRO_5046946067" description="DUF4148 domain-containing protein" evidence="2">
    <location>
        <begin position="27"/>
        <end position="140"/>
    </location>
</feature>
<feature type="signal peptide" evidence="2">
    <location>
        <begin position="1"/>
        <end position="26"/>
    </location>
</feature>
<feature type="region of interest" description="Disordered" evidence="1">
    <location>
        <begin position="55"/>
        <end position="91"/>
    </location>
</feature>
<name>A0ABU9C4A5_9BURK</name>
<evidence type="ECO:0000313" key="4">
    <source>
        <dbReference type="Proteomes" id="UP001379945"/>
    </source>
</evidence>
<dbReference type="EMBL" id="JBBUTI010000006">
    <property type="protein sequence ID" value="MEK8046721.1"/>
    <property type="molecule type" value="Genomic_DNA"/>
</dbReference>
<evidence type="ECO:0000313" key="3">
    <source>
        <dbReference type="EMBL" id="MEK8046721.1"/>
    </source>
</evidence>
<keyword evidence="2" id="KW-0732">Signal</keyword>
<sequence>MFSKSLSSACLIGCALTMSLVTVAQAQEAATAAPSDTNSGMRVSVDPVTKEIRPVSAAESRALDRKSGVDASSLQRSKPVTLTSKATGARGVRLSEEHMSSAVATISADGKLQMECMEAGDHAGHAHAAPAAARKESNLE</sequence>
<evidence type="ECO:0000256" key="1">
    <source>
        <dbReference type="SAM" id="MobiDB-lite"/>
    </source>
</evidence>
<organism evidence="3 4">
    <name type="scientific">Ideonella margarita</name>
    <dbReference type="NCBI Taxonomy" id="2984191"/>
    <lineage>
        <taxon>Bacteria</taxon>
        <taxon>Pseudomonadati</taxon>
        <taxon>Pseudomonadota</taxon>
        <taxon>Betaproteobacteria</taxon>
        <taxon>Burkholderiales</taxon>
        <taxon>Sphaerotilaceae</taxon>
        <taxon>Ideonella</taxon>
    </lineage>
</organism>
<evidence type="ECO:0008006" key="5">
    <source>
        <dbReference type="Google" id="ProtNLM"/>
    </source>
</evidence>
<dbReference type="Proteomes" id="UP001379945">
    <property type="component" value="Unassembled WGS sequence"/>
</dbReference>
<reference evidence="3 4" key="1">
    <citation type="submission" date="2024-04" db="EMBL/GenBank/DDBJ databases">
        <title>Novel species of the genus Ideonella isolated from streams.</title>
        <authorList>
            <person name="Lu H."/>
        </authorList>
    </citation>
    <scope>NUCLEOTIDE SEQUENCE [LARGE SCALE GENOMIC DNA]</scope>
    <source>
        <strain evidence="3 4">LYT19W</strain>
    </source>
</reference>
<accession>A0ABU9C4A5</accession>
<protein>
    <recommendedName>
        <fullName evidence="5">DUF4148 domain-containing protein</fullName>
    </recommendedName>
</protein>
<dbReference type="NCBIfam" id="NF047450">
    <property type="entry name" value="post-PEP-CTERM_1"/>
    <property type="match status" value="1"/>
</dbReference>
<comment type="caution">
    <text evidence="3">The sequence shown here is derived from an EMBL/GenBank/DDBJ whole genome shotgun (WGS) entry which is preliminary data.</text>
</comment>
<feature type="region of interest" description="Disordered" evidence="1">
    <location>
        <begin position="121"/>
        <end position="140"/>
    </location>
</feature>